<organism evidence="2 3">
    <name type="scientific">Elysia crispata</name>
    <name type="common">lettuce slug</name>
    <dbReference type="NCBI Taxonomy" id="231223"/>
    <lineage>
        <taxon>Eukaryota</taxon>
        <taxon>Metazoa</taxon>
        <taxon>Spiralia</taxon>
        <taxon>Lophotrochozoa</taxon>
        <taxon>Mollusca</taxon>
        <taxon>Gastropoda</taxon>
        <taxon>Heterobranchia</taxon>
        <taxon>Euthyneura</taxon>
        <taxon>Panpulmonata</taxon>
        <taxon>Sacoglossa</taxon>
        <taxon>Placobranchoidea</taxon>
        <taxon>Plakobranchidae</taxon>
        <taxon>Elysia</taxon>
    </lineage>
</organism>
<sequence>MPNHPPAPANIPASSNLTACALANRPHGFCNPTWKQINIHHVLWPVSCGQRANSRQAAASDECQGALVISGQPVAGRPAQVAGNILERGPQSRPLQAAENYTTKDEPRLS</sequence>
<dbReference type="AlphaFoldDB" id="A0AAE1BCA8"/>
<gene>
    <name evidence="2" type="ORF">RRG08_023364</name>
</gene>
<evidence type="ECO:0000313" key="2">
    <source>
        <dbReference type="EMBL" id="KAK3803649.1"/>
    </source>
</evidence>
<accession>A0AAE1BCA8</accession>
<proteinExistence type="predicted"/>
<evidence type="ECO:0000313" key="3">
    <source>
        <dbReference type="Proteomes" id="UP001283361"/>
    </source>
</evidence>
<name>A0AAE1BCA8_9GAST</name>
<evidence type="ECO:0000256" key="1">
    <source>
        <dbReference type="SAM" id="MobiDB-lite"/>
    </source>
</evidence>
<comment type="caution">
    <text evidence="2">The sequence shown here is derived from an EMBL/GenBank/DDBJ whole genome shotgun (WGS) entry which is preliminary data.</text>
</comment>
<dbReference type="EMBL" id="JAWDGP010000113">
    <property type="protein sequence ID" value="KAK3803649.1"/>
    <property type="molecule type" value="Genomic_DNA"/>
</dbReference>
<keyword evidence="3" id="KW-1185">Reference proteome</keyword>
<reference evidence="2" key="1">
    <citation type="journal article" date="2023" name="G3 (Bethesda)">
        <title>A reference genome for the long-term kleptoplast-retaining sea slug Elysia crispata morphotype clarki.</title>
        <authorList>
            <person name="Eastman K.E."/>
            <person name="Pendleton A.L."/>
            <person name="Shaikh M.A."/>
            <person name="Suttiyut T."/>
            <person name="Ogas R."/>
            <person name="Tomko P."/>
            <person name="Gavelis G."/>
            <person name="Widhalm J.R."/>
            <person name="Wisecaver J.H."/>
        </authorList>
    </citation>
    <scope>NUCLEOTIDE SEQUENCE</scope>
    <source>
        <strain evidence="2">ECLA1</strain>
    </source>
</reference>
<feature type="region of interest" description="Disordered" evidence="1">
    <location>
        <begin position="85"/>
        <end position="110"/>
    </location>
</feature>
<dbReference type="Proteomes" id="UP001283361">
    <property type="component" value="Unassembled WGS sequence"/>
</dbReference>
<protein>
    <submittedName>
        <fullName evidence="2">Uncharacterized protein</fullName>
    </submittedName>
</protein>